<dbReference type="Gene3D" id="2.40.30.20">
    <property type="match status" value="1"/>
</dbReference>
<feature type="region of interest" description="Disordered" evidence="12">
    <location>
        <begin position="1"/>
        <end position="52"/>
    </location>
</feature>
<evidence type="ECO:0000313" key="17">
    <source>
        <dbReference type="Proteomes" id="UP000601435"/>
    </source>
</evidence>
<dbReference type="InterPro" id="IPR023366">
    <property type="entry name" value="ATP_synth_asu-like_sf"/>
</dbReference>
<keyword evidence="3" id="KW-0813">Transport</keyword>
<evidence type="ECO:0000256" key="1">
    <source>
        <dbReference type="ARBA" id="ARBA00004370"/>
    </source>
</evidence>
<evidence type="ECO:0000256" key="6">
    <source>
        <dbReference type="ARBA" id="ARBA00022840"/>
    </source>
</evidence>
<feature type="domain" description="ATP synthase alpha subunit C-terminal" evidence="14">
    <location>
        <begin position="596"/>
        <end position="721"/>
    </location>
</feature>
<keyword evidence="11" id="KW-0687">Ribonucleoprotein</keyword>
<keyword evidence="5" id="KW-0375">Hydrogen ion transport</keyword>
<dbReference type="SUPFAM" id="SSF64263">
    <property type="entry name" value="Prokaryotic ribosomal protein L17"/>
    <property type="match status" value="1"/>
</dbReference>
<dbReference type="InterPro" id="IPR027417">
    <property type="entry name" value="P-loop_NTPase"/>
</dbReference>
<evidence type="ECO:0000259" key="13">
    <source>
        <dbReference type="Pfam" id="PF00006"/>
    </source>
</evidence>
<dbReference type="NCBIfam" id="TIGR00059">
    <property type="entry name" value="L17"/>
    <property type="match status" value="1"/>
</dbReference>
<keyword evidence="7" id="KW-0406">Ion transport</keyword>
<keyword evidence="6" id="KW-0067">ATP-binding</keyword>
<dbReference type="AlphaFoldDB" id="A0A813B7B3"/>
<comment type="similarity">
    <text evidence="11">Belongs to the bacterial ribosomal protein bL17 family.</text>
</comment>
<evidence type="ECO:0000256" key="8">
    <source>
        <dbReference type="ARBA" id="ARBA00023136"/>
    </source>
</evidence>
<dbReference type="NCBIfam" id="TIGR00962">
    <property type="entry name" value="atpA"/>
    <property type="match status" value="1"/>
</dbReference>
<keyword evidence="10" id="KW-0066">ATP synthesis</keyword>
<comment type="similarity">
    <text evidence="2">Belongs to the ATPase alpha/beta chains family.</text>
</comment>
<keyword evidence="8" id="KW-0472">Membrane</keyword>
<dbReference type="Proteomes" id="UP000601435">
    <property type="component" value="Unassembled WGS sequence"/>
</dbReference>
<evidence type="ECO:0000256" key="10">
    <source>
        <dbReference type="ARBA" id="ARBA00023310"/>
    </source>
</evidence>
<evidence type="ECO:0000256" key="5">
    <source>
        <dbReference type="ARBA" id="ARBA00022781"/>
    </source>
</evidence>
<reference evidence="16" key="1">
    <citation type="submission" date="2021-02" db="EMBL/GenBank/DDBJ databases">
        <authorList>
            <person name="Dougan E. K."/>
            <person name="Rhodes N."/>
            <person name="Thang M."/>
            <person name="Chan C."/>
        </authorList>
    </citation>
    <scope>NUCLEOTIDE SEQUENCE</scope>
</reference>
<dbReference type="GO" id="GO:0006412">
    <property type="term" value="P:translation"/>
    <property type="evidence" value="ECO:0007669"/>
    <property type="project" value="InterPro"/>
</dbReference>
<evidence type="ECO:0000256" key="12">
    <source>
        <dbReference type="SAM" id="MobiDB-lite"/>
    </source>
</evidence>
<dbReference type="InterPro" id="IPR036121">
    <property type="entry name" value="ATPase_F1/V1/A1_a/bsu_N_sf"/>
</dbReference>
<evidence type="ECO:0000313" key="16">
    <source>
        <dbReference type="EMBL" id="CAE7894424.1"/>
    </source>
</evidence>
<dbReference type="InterPro" id="IPR036373">
    <property type="entry name" value="Ribosomal_bL17_sf"/>
</dbReference>
<dbReference type="GO" id="GO:0005840">
    <property type="term" value="C:ribosome"/>
    <property type="evidence" value="ECO:0007669"/>
    <property type="project" value="UniProtKB-KW"/>
</dbReference>
<keyword evidence="11" id="KW-0689">Ribosomal protein</keyword>
<dbReference type="CDD" id="cd18116">
    <property type="entry name" value="ATP-synt_F1_alpha_N"/>
    <property type="match status" value="1"/>
</dbReference>
<dbReference type="GO" id="GO:0046933">
    <property type="term" value="F:proton-transporting ATP synthase activity, rotational mechanism"/>
    <property type="evidence" value="ECO:0007669"/>
    <property type="project" value="InterPro"/>
</dbReference>
<dbReference type="SUPFAM" id="SSF47917">
    <property type="entry name" value="C-terminal domain of alpha and beta subunits of F1 ATP synthase"/>
    <property type="match status" value="1"/>
</dbReference>
<organism evidence="16 17">
    <name type="scientific">Symbiodinium necroappetens</name>
    <dbReference type="NCBI Taxonomy" id="1628268"/>
    <lineage>
        <taxon>Eukaryota</taxon>
        <taxon>Sar</taxon>
        <taxon>Alveolata</taxon>
        <taxon>Dinophyceae</taxon>
        <taxon>Suessiales</taxon>
        <taxon>Symbiodiniaceae</taxon>
        <taxon>Symbiodinium</taxon>
    </lineage>
</organism>
<dbReference type="Gene3D" id="3.40.50.300">
    <property type="entry name" value="P-loop containing nucleotide triphosphate hydrolases"/>
    <property type="match status" value="1"/>
</dbReference>
<dbReference type="SUPFAM" id="SSF52540">
    <property type="entry name" value="P-loop containing nucleoside triphosphate hydrolases"/>
    <property type="match status" value="1"/>
</dbReference>
<feature type="domain" description="ATPase F1/V1/A1 complex alpha/beta subunit N-terminal" evidence="15">
    <location>
        <begin position="241"/>
        <end position="308"/>
    </location>
</feature>
<dbReference type="PANTHER" id="PTHR48082">
    <property type="entry name" value="ATP SYNTHASE SUBUNIT ALPHA, MITOCHONDRIAL"/>
    <property type="match status" value="1"/>
</dbReference>
<dbReference type="NCBIfam" id="NF009884">
    <property type="entry name" value="PRK13343.1"/>
    <property type="match status" value="1"/>
</dbReference>
<dbReference type="Pfam" id="PF00006">
    <property type="entry name" value="ATP-synt_ab"/>
    <property type="match status" value="1"/>
</dbReference>
<evidence type="ECO:0000256" key="2">
    <source>
        <dbReference type="ARBA" id="ARBA00008936"/>
    </source>
</evidence>
<evidence type="ECO:0000256" key="4">
    <source>
        <dbReference type="ARBA" id="ARBA00022741"/>
    </source>
</evidence>
<dbReference type="Pfam" id="PF02874">
    <property type="entry name" value="ATP-synt_ab_N"/>
    <property type="match status" value="1"/>
</dbReference>
<gene>
    <name evidence="16" type="primary">ATP5F1A</name>
    <name evidence="16" type="ORF">SNEC2469_LOCUS29888</name>
</gene>
<dbReference type="InterPro" id="IPR000194">
    <property type="entry name" value="ATPase_F1/V1/A1_a/bsu_nucl-bd"/>
</dbReference>
<name>A0A813B7B3_9DINO</name>
<evidence type="ECO:0000256" key="9">
    <source>
        <dbReference type="ARBA" id="ARBA00023196"/>
    </source>
</evidence>
<keyword evidence="4" id="KW-0547">Nucleotide-binding</keyword>
<evidence type="ECO:0000256" key="3">
    <source>
        <dbReference type="ARBA" id="ARBA00022448"/>
    </source>
</evidence>
<dbReference type="InterPro" id="IPR000793">
    <property type="entry name" value="ATP_synth_asu_C"/>
</dbReference>
<dbReference type="GO" id="GO:0005524">
    <property type="term" value="F:ATP binding"/>
    <property type="evidence" value="ECO:0007669"/>
    <property type="project" value="UniProtKB-KW"/>
</dbReference>
<dbReference type="GO" id="GO:1990904">
    <property type="term" value="C:ribonucleoprotein complex"/>
    <property type="evidence" value="ECO:0007669"/>
    <property type="project" value="UniProtKB-KW"/>
</dbReference>
<dbReference type="Gene3D" id="3.90.1030.10">
    <property type="entry name" value="Ribosomal protein L17"/>
    <property type="match status" value="1"/>
</dbReference>
<dbReference type="SUPFAM" id="SSF50615">
    <property type="entry name" value="N-terminal domain of alpha and beta subunits of F1 ATP synthase"/>
    <property type="match status" value="1"/>
</dbReference>
<dbReference type="EMBL" id="CAJNJA010068308">
    <property type="protein sequence ID" value="CAE7894424.1"/>
    <property type="molecule type" value="Genomic_DNA"/>
</dbReference>
<feature type="domain" description="ATPase F1/V1/A1 complex alpha/beta subunit nucleotide-binding" evidence="13">
    <location>
        <begin position="365"/>
        <end position="589"/>
    </location>
</feature>
<sequence>MIGAVRSQRQTSPTTMYFKRKYGGPIKKDPDAEFGPQYHGPKGSGGIQRSSRLGFPKWGQQRVIPKLSGASYEYRKNTMRNLTTQVIRQGRIKTTRAKAEALTHFVDRMILLAKRGDDLSRREAGEWLYDPTLVDNLFKLAPERYPEQSEGFCKVTRTMNRKGDWSEMAYIELMSAPSFSVDATMAFRRLLPRLPVARAALNSAVRSLHASAPRNAAKVSPAELTKILSERIANFKDQADVQEVGRVLSVGDGIARIYGLKGVKAGEMVEFSSGLKGMALNLETDNVGVVVFGDDRAIVEGDSVKCTGTIVDVPIGEELLGRVVDALGTPIDGAGPIQTKSRRRVELKAPGIIPRQSVHEPMTTGLKAVDSLIPIGRGQRELIIGDRQTGKTAIAIDTILNQKAINASADKTAHLYCIYVAVGQKRSTVAQLFEILRKNDCLKYTTVVAATASDAAPLQFLAPYTGCAMAEYFRDNGKHAVIFYDDLSKQAVAYRQMSLLLRRPPGREAYPGDVFYLHSRLLERAAKMNETTHGGGSLTALPVIETQAGDVSAYIPTNVISITDGQIFLETELFYKGIRPAVNVGLSVSRVGSAAQIKAMKQVAGTLKLELAQYREVAAFAQFGSDLDAATQHQLLRGGILTELLKQKQFVPMTTAEIIVSLWAGTRGYLDKVATKEILRFESLWLKHFKDTKGDVLKEIMEKKQITPEIEGSIKSAMDEFLGMNEFEGRAKSDLLIGCSKNLAVQAGMAEHPVPVSTGISDLRGAGGQGHHRDSIEGDALSTVATTDIGTEEVWDSGPMAVGFGTDEVILHGSGGPDPLWMTVEQLPGLSKGVAKNRGVRAAELDDELSADVGGLLKVIGKQRSNLTVITILDVMTPRHCDNGRLAEAMDEETSSDKGTNWRFHGFARSKAMPPRLECWTRILRTPRSNNPALDDNWNPSYVITPVCGFAPYRATAFDLMPKMAYHASCCGAHPGREYDQEGQFGPPIRDDGAANQGVRPGAQVEFVIDVQVAAYEGCRFFITIAGAIQTLDWQQPRLCGPTEALNRCGRTVRAFTPWTTTAWSPGGLTVNTPEGRHGKTFSSNLTIHVAPKKPYAQCNSELDWKRQENISVPSFACPNGSSSNLDGALWLFPL</sequence>
<comment type="subcellular location">
    <subcellularLocation>
        <location evidence="1">Membrane</location>
    </subcellularLocation>
</comment>
<accession>A0A813B7B3</accession>
<proteinExistence type="inferred from homology"/>
<dbReference type="InterPro" id="IPR020003">
    <property type="entry name" value="ATPase_a/bsu_AS"/>
</dbReference>
<dbReference type="InterPro" id="IPR000456">
    <property type="entry name" value="Ribosomal_bL17"/>
</dbReference>
<dbReference type="InterPro" id="IPR033732">
    <property type="entry name" value="ATP_synth_F1_a_nt-bd_dom"/>
</dbReference>
<dbReference type="InterPro" id="IPR038376">
    <property type="entry name" value="ATP_synth_asu_C_sf"/>
</dbReference>
<dbReference type="GO" id="GO:0045259">
    <property type="term" value="C:proton-transporting ATP synthase complex"/>
    <property type="evidence" value="ECO:0007669"/>
    <property type="project" value="UniProtKB-KW"/>
</dbReference>
<evidence type="ECO:0000259" key="14">
    <source>
        <dbReference type="Pfam" id="PF00306"/>
    </source>
</evidence>
<evidence type="ECO:0000256" key="7">
    <source>
        <dbReference type="ARBA" id="ARBA00023065"/>
    </source>
</evidence>
<dbReference type="Pfam" id="PF01196">
    <property type="entry name" value="Ribosomal_L17"/>
    <property type="match status" value="1"/>
</dbReference>
<keyword evidence="17" id="KW-1185">Reference proteome</keyword>
<dbReference type="CDD" id="cd01132">
    <property type="entry name" value="F1-ATPase_alpha_CD"/>
    <property type="match status" value="1"/>
</dbReference>
<keyword evidence="9" id="KW-0139">CF(1)</keyword>
<dbReference type="OrthoDB" id="9805536at2759"/>
<dbReference type="InterPro" id="IPR005294">
    <property type="entry name" value="ATP_synth_F1_asu"/>
</dbReference>
<evidence type="ECO:0000256" key="11">
    <source>
        <dbReference type="RuleBase" id="RU000660"/>
    </source>
</evidence>
<dbReference type="Pfam" id="PF00306">
    <property type="entry name" value="ATP-synt_ab_C"/>
    <property type="match status" value="1"/>
</dbReference>
<evidence type="ECO:0000259" key="15">
    <source>
        <dbReference type="Pfam" id="PF02874"/>
    </source>
</evidence>
<dbReference type="GO" id="GO:0043531">
    <property type="term" value="F:ADP binding"/>
    <property type="evidence" value="ECO:0007669"/>
    <property type="project" value="TreeGrafter"/>
</dbReference>
<dbReference type="FunFam" id="2.40.30.20:FF:000001">
    <property type="entry name" value="ATP synthase subunit alpha"/>
    <property type="match status" value="1"/>
</dbReference>
<protein>
    <submittedName>
        <fullName evidence="16">ATP5F1A protein</fullName>
    </submittedName>
</protein>
<dbReference type="PANTHER" id="PTHR48082:SF2">
    <property type="entry name" value="ATP SYNTHASE SUBUNIT ALPHA, MITOCHONDRIAL"/>
    <property type="match status" value="1"/>
</dbReference>
<dbReference type="InterPro" id="IPR004100">
    <property type="entry name" value="ATPase_F1/V1/A1_a/bsu_N"/>
</dbReference>
<dbReference type="FunFam" id="3.40.50.300:FF:002432">
    <property type="entry name" value="ATP synthase subunit alpha, mitochondrial"/>
    <property type="match status" value="1"/>
</dbReference>
<dbReference type="FunFam" id="1.20.150.20:FF:000001">
    <property type="entry name" value="ATP synthase subunit alpha"/>
    <property type="match status" value="1"/>
</dbReference>
<dbReference type="PROSITE" id="PS00152">
    <property type="entry name" value="ATPASE_ALPHA_BETA"/>
    <property type="match status" value="1"/>
</dbReference>
<dbReference type="HAMAP" id="MF_01346">
    <property type="entry name" value="ATP_synth_alpha_bact"/>
    <property type="match status" value="1"/>
</dbReference>
<dbReference type="GO" id="GO:0003735">
    <property type="term" value="F:structural constituent of ribosome"/>
    <property type="evidence" value="ECO:0007669"/>
    <property type="project" value="InterPro"/>
</dbReference>
<dbReference type="CDD" id="cd18113">
    <property type="entry name" value="ATP-synt_F1_alpha_C"/>
    <property type="match status" value="1"/>
</dbReference>
<dbReference type="Gene3D" id="1.20.150.20">
    <property type="entry name" value="ATP synthase alpha/beta chain, C-terminal domain"/>
    <property type="match status" value="1"/>
</dbReference>
<comment type="caution">
    <text evidence="16">The sequence shown here is derived from an EMBL/GenBank/DDBJ whole genome shotgun (WGS) entry which is preliminary data.</text>
</comment>